<dbReference type="OrthoDB" id="77405at2759"/>
<dbReference type="Proteomes" id="UP000785679">
    <property type="component" value="Unassembled WGS sequence"/>
</dbReference>
<keyword evidence="3" id="KW-0560">Oxidoreductase</keyword>
<organism evidence="9 10">
    <name type="scientific">Halteria grandinella</name>
    <dbReference type="NCBI Taxonomy" id="5974"/>
    <lineage>
        <taxon>Eukaryota</taxon>
        <taxon>Sar</taxon>
        <taxon>Alveolata</taxon>
        <taxon>Ciliophora</taxon>
        <taxon>Intramacronucleata</taxon>
        <taxon>Spirotrichea</taxon>
        <taxon>Stichotrichia</taxon>
        <taxon>Sporadotrichida</taxon>
        <taxon>Halteriidae</taxon>
        <taxon>Halteria</taxon>
    </lineage>
</organism>
<evidence type="ECO:0000256" key="4">
    <source>
        <dbReference type="ARBA" id="ARBA00030273"/>
    </source>
</evidence>
<comment type="caution">
    <text evidence="9">The sequence shown here is derived from an EMBL/GenBank/DDBJ whole genome shotgun (WGS) entry which is preliminary data.</text>
</comment>
<comment type="similarity">
    <text evidence="1">Belongs to the MsrA Met sulfoxide reductase family.</text>
</comment>
<dbReference type="GO" id="GO:0034599">
    <property type="term" value="P:cellular response to oxidative stress"/>
    <property type="evidence" value="ECO:0007669"/>
    <property type="project" value="TreeGrafter"/>
</dbReference>
<sequence>MDHENVGAAKRPTVSADGAIPEGLEVAYFAGGCFWGIEHTFQIAPGVVSAESGYQQGHKLNPTYQDVCYSETGHAETVRVLYDPSQITFSQLCQGFMLLHDPTQEDGQGPDIGTQYRSGIWTVSEEQLKTAQEVIKESQKLFPDPIVTQVQMADKFYIAEEYHQDYVEKTGMYCHGGNPWPKVLGEPSL</sequence>
<evidence type="ECO:0000256" key="5">
    <source>
        <dbReference type="ARBA" id="ARBA00030643"/>
    </source>
</evidence>
<dbReference type="PANTHER" id="PTHR42799">
    <property type="entry name" value="MITOCHONDRIAL PEPTIDE METHIONINE SULFOXIDE REDUCTASE"/>
    <property type="match status" value="1"/>
</dbReference>
<comment type="catalytic activity">
    <reaction evidence="7">
        <text>[thioredoxin]-disulfide + L-methionine + H2O = L-methionine (S)-S-oxide + [thioredoxin]-dithiol</text>
        <dbReference type="Rhea" id="RHEA:19993"/>
        <dbReference type="Rhea" id="RHEA-COMP:10698"/>
        <dbReference type="Rhea" id="RHEA-COMP:10700"/>
        <dbReference type="ChEBI" id="CHEBI:15377"/>
        <dbReference type="ChEBI" id="CHEBI:29950"/>
        <dbReference type="ChEBI" id="CHEBI:50058"/>
        <dbReference type="ChEBI" id="CHEBI:57844"/>
        <dbReference type="ChEBI" id="CHEBI:58772"/>
        <dbReference type="EC" id="1.8.4.11"/>
    </reaction>
</comment>
<gene>
    <name evidence="9" type="ORF">FGO68_gene12046</name>
</gene>
<name>A0A8J8SYG5_HALGN</name>
<feature type="domain" description="Peptide methionine sulphoxide reductase MsrA" evidence="8">
    <location>
        <begin position="27"/>
        <end position="174"/>
    </location>
</feature>
<evidence type="ECO:0000256" key="1">
    <source>
        <dbReference type="ARBA" id="ARBA00005591"/>
    </source>
</evidence>
<keyword evidence="10" id="KW-1185">Reference proteome</keyword>
<evidence type="ECO:0000259" key="8">
    <source>
        <dbReference type="Pfam" id="PF01625"/>
    </source>
</evidence>
<evidence type="ECO:0000313" key="9">
    <source>
        <dbReference type="EMBL" id="TNV75514.1"/>
    </source>
</evidence>
<accession>A0A8J8SYG5</accession>
<dbReference type="NCBIfam" id="TIGR00401">
    <property type="entry name" value="msrA"/>
    <property type="match status" value="1"/>
</dbReference>
<dbReference type="AlphaFoldDB" id="A0A8J8SYG5"/>
<evidence type="ECO:0000313" key="10">
    <source>
        <dbReference type="Proteomes" id="UP000785679"/>
    </source>
</evidence>
<evidence type="ECO:0000256" key="6">
    <source>
        <dbReference type="ARBA" id="ARBA00047806"/>
    </source>
</evidence>
<dbReference type="InterPro" id="IPR050162">
    <property type="entry name" value="MsrA_MetSO_reductase"/>
</dbReference>
<dbReference type="Pfam" id="PF01625">
    <property type="entry name" value="PMSR"/>
    <property type="match status" value="1"/>
</dbReference>
<evidence type="ECO:0000256" key="3">
    <source>
        <dbReference type="ARBA" id="ARBA00023002"/>
    </source>
</evidence>
<dbReference type="InterPro" id="IPR002569">
    <property type="entry name" value="Met_Sox_Rdtase_MsrA_dom"/>
</dbReference>
<dbReference type="GO" id="GO:0005737">
    <property type="term" value="C:cytoplasm"/>
    <property type="evidence" value="ECO:0007669"/>
    <property type="project" value="TreeGrafter"/>
</dbReference>
<dbReference type="EMBL" id="RRYP01015396">
    <property type="protein sequence ID" value="TNV75514.1"/>
    <property type="molecule type" value="Genomic_DNA"/>
</dbReference>
<reference evidence="9" key="1">
    <citation type="submission" date="2019-06" db="EMBL/GenBank/DDBJ databases">
        <authorList>
            <person name="Zheng W."/>
        </authorList>
    </citation>
    <scope>NUCLEOTIDE SEQUENCE</scope>
    <source>
        <strain evidence="9">QDHG01</strain>
    </source>
</reference>
<evidence type="ECO:0000256" key="7">
    <source>
        <dbReference type="ARBA" id="ARBA00048782"/>
    </source>
</evidence>
<dbReference type="EC" id="1.8.4.11" evidence="2"/>
<protein>
    <recommendedName>
        <fullName evidence="2">peptide-methionine (S)-S-oxide reductase</fullName>
        <ecNumber evidence="2">1.8.4.11</ecNumber>
    </recommendedName>
    <alternativeName>
        <fullName evidence="5">Peptide-methionine (S)-S-oxide reductase</fullName>
    </alternativeName>
    <alternativeName>
        <fullName evidence="4">Protein-methionine-S-oxide reductase</fullName>
    </alternativeName>
</protein>
<evidence type="ECO:0000256" key="2">
    <source>
        <dbReference type="ARBA" id="ARBA00012502"/>
    </source>
</evidence>
<dbReference type="SUPFAM" id="SSF55068">
    <property type="entry name" value="Peptide methionine sulfoxide reductase"/>
    <property type="match status" value="1"/>
</dbReference>
<comment type="catalytic activity">
    <reaction evidence="6">
        <text>L-methionyl-[protein] + [thioredoxin]-disulfide + H2O = L-methionyl-(S)-S-oxide-[protein] + [thioredoxin]-dithiol</text>
        <dbReference type="Rhea" id="RHEA:14217"/>
        <dbReference type="Rhea" id="RHEA-COMP:10698"/>
        <dbReference type="Rhea" id="RHEA-COMP:10700"/>
        <dbReference type="Rhea" id="RHEA-COMP:12313"/>
        <dbReference type="Rhea" id="RHEA-COMP:12315"/>
        <dbReference type="ChEBI" id="CHEBI:15377"/>
        <dbReference type="ChEBI" id="CHEBI:16044"/>
        <dbReference type="ChEBI" id="CHEBI:29950"/>
        <dbReference type="ChEBI" id="CHEBI:44120"/>
        <dbReference type="ChEBI" id="CHEBI:50058"/>
        <dbReference type="EC" id="1.8.4.11"/>
    </reaction>
</comment>
<dbReference type="InterPro" id="IPR036509">
    <property type="entry name" value="Met_Sox_Rdtase_MsrA_sf"/>
</dbReference>
<dbReference type="HAMAP" id="MF_01401">
    <property type="entry name" value="MsrA"/>
    <property type="match status" value="1"/>
</dbReference>
<proteinExistence type="inferred from homology"/>
<dbReference type="PANTHER" id="PTHR42799:SF2">
    <property type="entry name" value="MITOCHONDRIAL PEPTIDE METHIONINE SULFOXIDE REDUCTASE"/>
    <property type="match status" value="1"/>
</dbReference>
<dbReference type="Gene3D" id="3.30.1060.10">
    <property type="entry name" value="Peptide methionine sulphoxide reductase MsrA"/>
    <property type="match status" value="1"/>
</dbReference>
<dbReference type="GO" id="GO:0008113">
    <property type="term" value="F:peptide-methionine (S)-S-oxide reductase activity"/>
    <property type="evidence" value="ECO:0007669"/>
    <property type="project" value="UniProtKB-EC"/>
</dbReference>